<name>A0A8T3BQQ2_DENNO</name>
<proteinExistence type="predicted"/>
<gene>
    <name evidence="1" type="ORF">KFK09_008954</name>
</gene>
<evidence type="ECO:0000313" key="1">
    <source>
        <dbReference type="EMBL" id="KAI0516282.1"/>
    </source>
</evidence>
<reference evidence="1" key="1">
    <citation type="journal article" date="2022" name="Front. Genet.">
        <title>Chromosome-Scale Assembly of the Dendrobium nobile Genome Provides Insights Into the Molecular Mechanism of the Biosynthesis of the Medicinal Active Ingredient of Dendrobium.</title>
        <authorList>
            <person name="Xu Q."/>
            <person name="Niu S.-C."/>
            <person name="Li K.-L."/>
            <person name="Zheng P.-J."/>
            <person name="Zhang X.-J."/>
            <person name="Jia Y."/>
            <person name="Liu Y."/>
            <person name="Niu Y.-X."/>
            <person name="Yu L.-H."/>
            <person name="Chen D.-F."/>
            <person name="Zhang G.-Q."/>
        </authorList>
    </citation>
    <scope>NUCLEOTIDE SEQUENCE</scope>
    <source>
        <tissue evidence="1">Leaf</tissue>
    </source>
</reference>
<keyword evidence="2" id="KW-1185">Reference proteome</keyword>
<accession>A0A8T3BQQ2</accession>
<organism evidence="1 2">
    <name type="scientific">Dendrobium nobile</name>
    <name type="common">Orchid</name>
    <dbReference type="NCBI Taxonomy" id="94219"/>
    <lineage>
        <taxon>Eukaryota</taxon>
        <taxon>Viridiplantae</taxon>
        <taxon>Streptophyta</taxon>
        <taxon>Embryophyta</taxon>
        <taxon>Tracheophyta</taxon>
        <taxon>Spermatophyta</taxon>
        <taxon>Magnoliopsida</taxon>
        <taxon>Liliopsida</taxon>
        <taxon>Asparagales</taxon>
        <taxon>Orchidaceae</taxon>
        <taxon>Epidendroideae</taxon>
        <taxon>Malaxideae</taxon>
        <taxon>Dendrobiinae</taxon>
        <taxon>Dendrobium</taxon>
    </lineage>
</organism>
<comment type="caution">
    <text evidence="1">The sequence shown here is derived from an EMBL/GenBank/DDBJ whole genome shotgun (WGS) entry which is preliminary data.</text>
</comment>
<evidence type="ECO:0000313" key="2">
    <source>
        <dbReference type="Proteomes" id="UP000829196"/>
    </source>
</evidence>
<dbReference type="EMBL" id="JAGYWB010000007">
    <property type="protein sequence ID" value="KAI0516282.1"/>
    <property type="molecule type" value="Genomic_DNA"/>
</dbReference>
<dbReference type="Proteomes" id="UP000829196">
    <property type="component" value="Unassembled WGS sequence"/>
</dbReference>
<sequence length="82" mass="9926">MKEEDDLNKQRISKLCDIEFHRMREGRDQFVVMMTTQIKTSLVMTVQMKSKILSTILVFLRNLMRMSRELRMKEFEVKLDII</sequence>
<dbReference type="AlphaFoldDB" id="A0A8T3BQQ2"/>
<protein>
    <submittedName>
        <fullName evidence="1">Uncharacterized protein</fullName>
    </submittedName>
</protein>